<dbReference type="Proteomes" id="UP000076715">
    <property type="component" value="Unassembled WGS sequence"/>
</dbReference>
<keyword evidence="1" id="KW-0812">Transmembrane</keyword>
<keyword evidence="1" id="KW-0472">Membrane</keyword>
<sequence length="171" mass="19982">MTQSELIIKSLTSVVTLAGILIGVYQFNKGQRKLQENELEQRAFELKKIHLGNQFEAISKFKEIQSIKYKETTETISSIIYADDYQSKECKHALKRFWQLYWVELSAVEDREVEAKMVELGEFIKKLQKVNFKNISTNDKKQLYSLGYSVAQTIKKSSKTWELPEGFKKQE</sequence>
<dbReference type="EMBL" id="LQRT01000006">
    <property type="protein sequence ID" value="KZS41265.1"/>
    <property type="molecule type" value="Genomic_DNA"/>
</dbReference>
<keyword evidence="1" id="KW-1133">Transmembrane helix</keyword>
<keyword evidence="3" id="KW-1185">Reference proteome</keyword>
<dbReference type="OrthoDB" id="7064750at2"/>
<evidence type="ECO:0000313" key="2">
    <source>
        <dbReference type="EMBL" id="KZS41265.1"/>
    </source>
</evidence>
<comment type="caution">
    <text evidence="2">The sequence shown here is derived from an EMBL/GenBank/DDBJ whole genome shotgun (WGS) entry which is preliminary data.</text>
</comment>
<organism evidence="2 3">
    <name type="scientific">Aquimarina aggregata</name>
    <dbReference type="NCBI Taxonomy" id="1642818"/>
    <lineage>
        <taxon>Bacteria</taxon>
        <taxon>Pseudomonadati</taxon>
        <taxon>Bacteroidota</taxon>
        <taxon>Flavobacteriia</taxon>
        <taxon>Flavobacteriales</taxon>
        <taxon>Flavobacteriaceae</taxon>
        <taxon>Aquimarina</taxon>
    </lineage>
</organism>
<name>A0A163BCY0_9FLAO</name>
<protein>
    <recommendedName>
        <fullName evidence="4">DUF4760 domain-containing protein</fullName>
    </recommendedName>
</protein>
<dbReference type="AlphaFoldDB" id="A0A163BCY0"/>
<evidence type="ECO:0000256" key="1">
    <source>
        <dbReference type="SAM" id="Phobius"/>
    </source>
</evidence>
<gene>
    <name evidence="2" type="ORF">AWE51_22950</name>
</gene>
<feature type="transmembrane region" description="Helical" evidence="1">
    <location>
        <begin position="6"/>
        <end position="25"/>
    </location>
</feature>
<proteinExistence type="predicted"/>
<dbReference type="STRING" id="1642818.AWE51_22950"/>
<accession>A0A163BCY0</accession>
<evidence type="ECO:0000313" key="3">
    <source>
        <dbReference type="Proteomes" id="UP000076715"/>
    </source>
</evidence>
<reference evidence="2 3" key="1">
    <citation type="submission" date="2016-01" db="EMBL/GenBank/DDBJ databases">
        <title>The draft genome sequence of Aquimarina sp. RZW4-3-2.</title>
        <authorList>
            <person name="Wang Y."/>
        </authorList>
    </citation>
    <scope>NUCLEOTIDE SEQUENCE [LARGE SCALE GENOMIC DNA]</scope>
    <source>
        <strain evidence="2 3">RZW4-3-2</strain>
    </source>
</reference>
<evidence type="ECO:0008006" key="4">
    <source>
        <dbReference type="Google" id="ProtNLM"/>
    </source>
</evidence>
<dbReference type="RefSeq" id="WP_066312646.1">
    <property type="nucleotide sequence ID" value="NZ_LQRT01000006.1"/>
</dbReference>